<dbReference type="InterPro" id="IPR023214">
    <property type="entry name" value="HAD_sf"/>
</dbReference>
<dbReference type="Pfam" id="PF00982">
    <property type="entry name" value="Glyco_transf_20"/>
    <property type="match status" value="1"/>
</dbReference>
<dbReference type="SUPFAM" id="SSF49452">
    <property type="entry name" value="Starch-binding domain-like"/>
    <property type="match status" value="1"/>
</dbReference>
<dbReference type="EMBL" id="JBBJCI010000211">
    <property type="protein sequence ID" value="KAK7240511.1"/>
    <property type="molecule type" value="Genomic_DNA"/>
</dbReference>
<dbReference type="PANTHER" id="PTHR10788:SF94">
    <property type="entry name" value="ALPHA,ALPHA-TREHALOSE-PHOSPHATE SYNTHASE [UDP-FORMING] 5"/>
    <property type="match status" value="1"/>
</dbReference>
<evidence type="ECO:0000313" key="4">
    <source>
        <dbReference type="EMBL" id="KAK7240511.1"/>
    </source>
</evidence>
<dbReference type="CDD" id="cd05467">
    <property type="entry name" value="CBM20"/>
    <property type="match status" value="1"/>
</dbReference>
<dbReference type="Gene3D" id="3.40.50.1000">
    <property type="entry name" value="HAD superfamily/HAD-like"/>
    <property type="match status" value="1"/>
</dbReference>
<feature type="compositionally biased region" description="Low complexity" evidence="2">
    <location>
        <begin position="912"/>
        <end position="928"/>
    </location>
</feature>
<feature type="region of interest" description="Disordered" evidence="2">
    <location>
        <begin position="435"/>
        <end position="468"/>
    </location>
</feature>
<reference evidence="4 5" key="1">
    <citation type="submission" date="2024-03" db="EMBL/GenBank/DDBJ databases">
        <title>Aureococcus anophagefferens CCMP1851 and Kratosvirus quantuckense: Draft genome of a second virus-susceptible host strain in the model system.</title>
        <authorList>
            <person name="Chase E."/>
            <person name="Truchon A.R."/>
            <person name="Schepens W."/>
            <person name="Wilhelm S.W."/>
        </authorList>
    </citation>
    <scope>NUCLEOTIDE SEQUENCE [LARGE SCALE GENOMIC DNA]</scope>
    <source>
        <strain evidence="4 5">CCMP1851</strain>
    </source>
</reference>
<dbReference type="InterPro" id="IPR036412">
    <property type="entry name" value="HAD-like_sf"/>
</dbReference>
<feature type="region of interest" description="Disordered" evidence="2">
    <location>
        <begin position="905"/>
        <end position="930"/>
    </location>
</feature>
<dbReference type="Proteomes" id="UP001363151">
    <property type="component" value="Unassembled WGS sequence"/>
</dbReference>
<feature type="domain" description="CBM20" evidence="3">
    <location>
        <begin position="11"/>
        <end position="139"/>
    </location>
</feature>
<dbReference type="Gene3D" id="3.40.50.2000">
    <property type="entry name" value="Glycogen Phosphorylase B"/>
    <property type="match status" value="2"/>
</dbReference>
<comment type="similarity">
    <text evidence="1">In the N-terminal section; belongs to the glycosyltransferase 20 family.</text>
</comment>
<gene>
    <name evidence="4" type="ORF">SO694_00111071</name>
</gene>
<feature type="region of interest" description="Disordered" evidence="2">
    <location>
        <begin position="159"/>
        <end position="226"/>
    </location>
</feature>
<feature type="compositionally biased region" description="Low complexity" evidence="2">
    <location>
        <begin position="441"/>
        <end position="455"/>
    </location>
</feature>
<organism evidence="4 5">
    <name type="scientific">Aureococcus anophagefferens</name>
    <name type="common">Harmful bloom alga</name>
    <dbReference type="NCBI Taxonomy" id="44056"/>
    <lineage>
        <taxon>Eukaryota</taxon>
        <taxon>Sar</taxon>
        <taxon>Stramenopiles</taxon>
        <taxon>Ochrophyta</taxon>
        <taxon>Pelagophyceae</taxon>
        <taxon>Pelagomonadales</taxon>
        <taxon>Pelagomonadaceae</taxon>
        <taxon>Aureococcus</taxon>
    </lineage>
</organism>
<protein>
    <submittedName>
        <fullName evidence="4">Trehalose phosphatase</fullName>
    </submittedName>
</protein>
<dbReference type="PANTHER" id="PTHR10788">
    <property type="entry name" value="TREHALOSE-6-PHOSPHATE SYNTHASE"/>
    <property type="match status" value="1"/>
</dbReference>
<feature type="region of interest" description="Disordered" evidence="2">
    <location>
        <begin position="1213"/>
        <end position="1240"/>
    </location>
</feature>
<name>A0ABR1FWX9_AURAN</name>
<dbReference type="InterPro" id="IPR003337">
    <property type="entry name" value="Trehalose_PPase"/>
</dbReference>
<evidence type="ECO:0000256" key="1">
    <source>
        <dbReference type="ARBA" id="ARBA00005409"/>
    </source>
</evidence>
<keyword evidence="5" id="KW-1185">Reference proteome</keyword>
<dbReference type="Gene3D" id="2.60.40.10">
    <property type="entry name" value="Immunoglobulins"/>
    <property type="match status" value="1"/>
</dbReference>
<dbReference type="InterPro" id="IPR002044">
    <property type="entry name" value="CBM20"/>
</dbReference>
<comment type="caution">
    <text evidence="4">The sequence shown here is derived from an EMBL/GenBank/DDBJ whole genome shotgun (WGS) entry which is preliminary data.</text>
</comment>
<feature type="compositionally biased region" description="Basic and acidic residues" evidence="2">
    <location>
        <begin position="187"/>
        <end position="206"/>
    </location>
</feature>
<accession>A0ABR1FWX9</accession>
<dbReference type="InterPro" id="IPR001830">
    <property type="entry name" value="Glyco_trans_20"/>
</dbReference>
<dbReference type="InterPro" id="IPR013784">
    <property type="entry name" value="Carb-bd-like_fold"/>
</dbReference>
<feature type="compositionally biased region" description="Acidic residues" evidence="2">
    <location>
        <begin position="1225"/>
        <end position="1240"/>
    </location>
</feature>
<dbReference type="SMART" id="SM01065">
    <property type="entry name" value="CBM_2"/>
    <property type="match status" value="1"/>
</dbReference>
<proteinExistence type="inferred from homology"/>
<evidence type="ECO:0000256" key="2">
    <source>
        <dbReference type="SAM" id="MobiDB-lite"/>
    </source>
</evidence>
<dbReference type="SUPFAM" id="SSF53756">
    <property type="entry name" value="UDP-Glycosyltransferase/glycogen phosphorylase"/>
    <property type="match status" value="2"/>
</dbReference>
<dbReference type="SUPFAM" id="SSF56784">
    <property type="entry name" value="HAD-like"/>
    <property type="match status" value="1"/>
</dbReference>
<sequence>MSRRTGAPKAKAAAPTSKIQFRAYAPLGFGEELVVTGDTLVLGRNDPELGVKMRTSTATYPVWTSVEPVAVVSREVVQYKYAVFSGGSFDRWETFEGDQTARFVVVDPAALEPRADGSPGDTLAVDDAVACEGLGEWTREDARRLRLADTSVEALAAASKAGAHADGGGDPTTPEGKAVRFSAAADRSSEVADREAFRAATERSESPRVAAPKQLAAEDLSPRGQRAAAQRRALESFIGREAPPPGVGAHQSLDVSDGVVVVSLFLPVLITRDASGGLDVAWDYENLLSLEAPLRVTRVGVARVPGDATEDEKAALAARLRRAPWCSIAIFLEEETFRLFYHSFCKGILWPVFHDSLEVFGEQSTPLLEYDDIYEYPRDEGAQDAPGALLAATGSAQRLDRDVKIMRSVSSSSFSEVDPIAEAADLAEAARQLGSFQSRPSTGSGSDGLDSSAGTRATAKSAPRGRVTTKDEQAWHAYKRVNQIFRDYVVEAYNEGDLVWIHGFQLALLPAFVSRRLTVAKVGIFLHTPFPSSEIFRTLSMRSELLRGILSADQIGFHLYEYARHFMTNCRRLLGTKYEFDARGAVLDVDGRDVVISCVHAGVEPTVLSRVSASPEGARAFENLRASLPATSPRGTAVTRVIAGIDKIERLRGLPLKLLAYERFLEGAAARRAAGDFAEDEGAGGDRTCLVQYALTSFERQADCDKIRRDCRVLVERIKAKHGNDVLYWHEFFEVPIHDRLALLAVADVFWVSSVRDGLNRWPLEYVAMQYETLMGTEIHGDVEAALGVDGVQHQKYLDDALARMLDCNGGPGYPCADPSTNFFPKTLDAGRAKTRGLEERELADADLKAIAKDENRLHATHAGLGLGFRILGMRSGFDALAVDRVARAYRGACQNECAGGSRLIGGGGRRAPGAGAASSPPGSPKSAKQAELVREEDWDLAVPAHARHADDWRAPTLALMDMFAQRTQGTYVETHESCLVWQYRDADPDYGEMQAAELEAQLRVVLTPFASQVSVLRGENPSRGGYVEARPAGMDKGALLQRVLRALDAAGRPADFALVVGDDASDEPMFDALHRWLAPAGQAPARFKGRAFSVCMGKKPSGAESYVDTHDNLVELLQALARVSNRGARYYSSHDFSEQYAPPPAPARPPPVAEGEPDSPPTPAENAPGAAFGRSLSMPAFAAVNAPPRPRRAPKSKVPSWVSFQDAFKLPGVAAPGEAPIPEDSNDENQEEDDAAMFF</sequence>
<evidence type="ECO:0000313" key="5">
    <source>
        <dbReference type="Proteomes" id="UP001363151"/>
    </source>
</evidence>
<dbReference type="PROSITE" id="PS51166">
    <property type="entry name" value="CBM20"/>
    <property type="match status" value="1"/>
</dbReference>
<feature type="region of interest" description="Disordered" evidence="2">
    <location>
        <begin position="1135"/>
        <end position="1173"/>
    </location>
</feature>
<dbReference type="InterPro" id="IPR013783">
    <property type="entry name" value="Ig-like_fold"/>
</dbReference>
<dbReference type="Pfam" id="PF02358">
    <property type="entry name" value="Trehalose_PPase"/>
    <property type="match status" value="1"/>
</dbReference>
<evidence type="ECO:0000259" key="3">
    <source>
        <dbReference type="PROSITE" id="PS51166"/>
    </source>
</evidence>
<feature type="compositionally biased region" description="Pro residues" evidence="2">
    <location>
        <begin position="1142"/>
        <end position="1164"/>
    </location>
</feature>
<dbReference type="Pfam" id="PF00686">
    <property type="entry name" value="CBM_20"/>
    <property type="match status" value="1"/>
</dbReference>